<keyword evidence="4 7" id="KW-0812">Transmembrane</keyword>
<dbReference type="RefSeq" id="WP_075550293.1">
    <property type="nucleotide sequence ID" value="NZ_CP013704.1"/>
</dbReference>
<evidence type="ECO:0000256" key="6">
    <source>
        <dbReference type="ARBA" id="ARBA00023136"/>
    </source>
</evidence>
<keyword evidence="10" id="KW-1185">Reference proteome</keyword>
<feature type="transmembrane region" description="Helical" evidence="7">
    <location>
        <begin position="384"/>
        <end position="407"/>
    </location>
</feature>
<dbReference type="PANTHER" id="PTHR30489">
    <property type="entry name" value="LIPOPROTEIN-RELEASING SYSTEM TRANSMEMBRANE PROTEIN LOLE"/>
    <property type="match status" value="1"/>
</dbReference>
<dbReference type="EMBL" id="CP013704">
    <property type="protein sequence ID" value="APR64592.1"/>
    <property type="molecule type" value="Genomic_DNA"/>
</dbReference>
<dbReference type="Proteomes" id="UP000185502">
    <property type="component" value="Chromosome"/>
</dbReference>
<dbReference type="InterPro" id="IPR003838">
    <property type="entry name" value="ABC3_permease_C"/>
</dbReference>
<feature type="transmembrane region" description="Helical" evidence="7">
    <location>
        <begin position="313"/>
        <end position="337"/>
    </location>
</feature>
<sequence>MTHPNIKELSKIAYIIFLNSKNKKALIGSGISLSLVMIPLIIVYYMSNNIMNSTIEKYIENEGFSVQIEYNDIQKDTHLRSKLEKFKKEYQYNELRYFFERRTYGIIGNKKKQGILIRAVENKFIDENKHIKLIDGKKSLNKNEILISKQIKDNLNLNINQPIYIIVPNNKNQKILPKAKKFNISGIIETGLREVDKNLVFISLQDSNIMSEKFSKSIIGIYIKPKTKEQVNNLKQKVEKEFQEYKTKTFYELYLNKYMNLDTSKKLLIFIMAFIVIFSSINISSSICMLILENKNKIAIFKSIGMNNSSLKIIFILIALVLSSTSCIIGIIIGNYITINIEHLINMIDIIINTTLKIFGADNMELLNSDYYISEFNIKISTKFSLIILLSYTLISVTITLIPLNIISKLKEKEIL</sequence>
<evidence type="ECO:0000313" key="10">
    <source>
        <dbReference type="Proteomes" id="UP000185502"/>
    </source>
</evidence>
<evidence type="ECO:0000256" key="2">
    <source>
        <dbReference type="ARBA" id="ARBA00005236"/>
    </source>
</evidence>
<dbReference type="Pfam" id="PF02687">
    <property type="entry name" value="FtsX"/>
    <property type="match status" value="1"/>
</dbReference>
<feature type="transmembrane region" description="Helical" evidence="7">
    <location>
        <begin position="267"/>
        <end position="292"/>
    </location>
</feature>
<comment type="similarity">
    <text evidence="2">Belongs to the ABC-4 integral membrane protein family. LolC/E subfamily.</text>
</comment>
<dbReference type="PANTHER" id="PTHR30489:SF0">
    <property type="entry name" value="LIPOPROTEIN-RELEASING SYSTEM TRANSMEMBRANE PROTEIN LOLE"/>
    <property type="match status" value="1"/>
</dbReference>
<keyword evidence="6 7" id="KW-0472">Membrane</keyword>
<dbReference type="InterPro" id="IPR051447">
    <property type="entry name" value="Lipoprotein-release_system"/>
</dbReference>
<protein>
    <submittedName>
        <fullName evidence="9">ABC transporter permease</fullName>
    </submittedName>
</protein>
<feature type="transmembrane region" description="Helical" evidence="7">
    <location>
        <begin position="25"/>
        <end position="46"/>
    </location>
</feature>
<organism evidence="9 10">
    <name type="scientific">Borrelia anserina Es</name>
    <dbReference type="NCBI Taxonomy" id="1365188"/>
    <lineage>
        <taxon>Bacteria</taxon>
        <taxon>Pseudomonadati</taxon>
        <taxon>Spirochaetota</taxon>
        <taxon>Spirochaetia</taxon>
        <taxon>Spirochaetales</taxon>
        <taxon>Borreliaceae</taxon>
        <taxon>Borrelia</taxon>
    </lineage>
</organism>
<gene>
    <name evidence="9" type="ORF">N187_00385</name>
</gene>
<keyword evidence="5 7" id="KW-1133">Transmembrane helix</keyword>
<accession>A0ABM6FTH5</accession>
<evidence type="ECO:0000313" key="9">
    <source>
        <dbReference type="EMBL" id="APR64592.1"/>
    </source>
</evidence>
<evidence type="ECO:0000256" key="7">
    <source>
        <dbReference type="SAM" id="Phobius"/>
    </source>
</evidence>
<name>A0ABM6FTH5_BORAN</name>
<proteinExistence type="inferred from homology"/>
<evidence type="ECO:0000256" key="4">
    <source>
        <dbReference type="ARBA" id="ARBA00022692"/>
    </source>
</evidence>
<comment type="subcellular location">
    <subcellularLocation>
        <location evidence="1">Cell membrane</location>
        <topology evidence="1">Multi-pass membrane protein</topology>
    </subcellularLocation>
</comment>
<reference evidence="9" key="1">
    <citation type="submission" date="2015-12" db="EMBL/GenBank/DDBJ databases">
        <title>Chromosome of the avian spirochetosis agent Borrelia anserina Es.</title>
        <authorList>
            <person name="Elbir H."/>
            <person name="Sitlani P."/>
            <person name="Bergstroem S."/>
            <person name="Barbour A.G."/>
        </authorList>
    </citation>
    <scope>NUCLEOTIDE SEQUENCE [LARGE SCALE GENOMIC DNA]</scope>
    <source>
        <strain evidence="9">Es</strain>
    </source>
</reference>
<evidence type="ECO:0000259" key="8">
    <source>
        <dbReference type="Pfam" id="PF02687"/>
    </source>
</evidence>
<evidence type="ECO:0000256" key="1">
    <source>
        <dbReference type="ARBA" id="ARBA00004651"/>
    </source>
</evidence>
<feature type="domain" description="ABC3 transporter permease C-terminal" evidence="8">
    <location>
        <begin position="269"/>
        <end position="410"/>
    </location>
</feature>
<keyword evidence="3" id="KW-1003">Cell membrane</keyword>
<evidence type="ECO:0000256" key="3">
    <source>
        <dbReference type="ARBA" id="ARBA00022475"/>
    </source>
</evidence>
<evidence type="ECO:0000256" key="5">
    <source>
        <dbReference type="ARBA" id="ARBA00022989"/>
    </source>
</evidence>